<evidence type="ECO:0000313" key="3">
    <source>
        <dbReference type="Proteomes" id="UP001295684"/>
    </source>
</evidence>
<dbReference type="Proteomes" id="UP001295684">
    <property type="component" value="Unassembled WGS sequence"/>
</dbReference>
<name>A0AAD1Y6A1_EUPCR</name>
<dbReference type="SUPFAM" id="SSF46689">
    <property type="entry name" value="Homeodomain-like"/>
    <property type="match status" value="1"/>
</dbReference>
<dbReference type="InterPro" id="IPR009057">
    <property type="entry name" value="Homeodomain-like_sf"/>
</dbReference>
<proteinExistence type="predicted"/>
<gene>
    <name evidence="2" type="ORF">ECRASSUSDP1_LOCUS26683</name>
</gene>
<dbReference type="EMBL" id="CAMPGE010027516">
    <property type="protein sequence ID" value="CAI2385135.1"/>
    <property type="molecule type" value="Genomic_DNA"/>
</dbReference>
<accession>A0AAD1Y6A1</accession>
<evidence type="ECO:0008006" key="4">
    <source>
        <dbReference type="Google" id="ProtNLM"/>
    </source>
</evidence>
<feature type="compositionally biased region" description="Basic residues" evidence="1">
    <location>
        <begin position="61"/>
        <end position="73"/>
    </location>
</feature>
<evidence type="ECO:0000313" key="2">
    <source>
        <dbReference type="EMBL" id="CAI2385135.1"/>
    </source>
</evidence>
<sequence>MTNNQDDAGMWEKLNKSSQEDLFEASYARKKLRQITLGKQLCGGNTDTEETKEFVQEPRVRKSKKKSSSKTSKCKKWTPEEEQIVKDYIVKNGKDNIDPLCHKLNRNKSSIWARYRDKLDPANDNSPLSTEEECLLLKYYADNGTTASANSLFMNRNPYFLKQCFSKIVVREIPKLQTNSKSKNSLPKVFQQERTFGRREIERSISPNDTMDVAKIIYAKLVNEPHSGEDILTLCESVEDNNVKIKQETTDINCASQPATISKRKKKRNLKYEEKFIDLCDSQMTTYTEKPPTERLVKLEDCSSVKSKKSTRTKSKKKHSKSKQKKDPQSPRSQKSKRSVSTKDRQKLEGLKSILDIKGLKLSSAMLKKNKLFVEFEVPFLDS</sequence>
<protein>
    <recommendedName>
        <fullName evidence="4">Myb-like domain-containing protein</fullName>
    </recommendedName>
</protein>
<comment type="caution">
    <text evidence="2">The sequence shown here is derived from an EMBL/GenBank/DDBJ whole genome shotgun (WGS) entry which is preliminary data.</text>
</comment>
<feature type="region of interest" description="Disordered" evidence="1">
    <location>
        <begin position="305"/>
        <end position="346"/>
    </location>
</feature>
<organism evidence="2 3">
    <name type="scientific">Euplotes crassus</name>
    <dbReference type="NCBI Taxonomy" id="5936"/>
    <lineage>
        <taxon>Eukaryota</taxon>
        <taxon>Sar</taxon>
        <taxon>Alveolata</taxon>
        <taxon>Ciliophora</taxon>
        <taxon>Intramacronucleata</taxon>
        <taxon>Spirotrichea</taxon>
        <taxon>Hypotrichia</taxon>
        <taxon>Euplotida</taxon>
        <taxon>Euplotidae</taxon>
        <taxon>Moneuplotes</taxon>
    </lineage>
</organism>
<feature type="compositionally biased region" description="Basic residues" evidence="1">
    <location>
        <begin position="306"/>
        <end position="324"/>
    </location>
</feature>
<evidence type="ECO:0000256" key="1">
    <source>
        <dbReference type="SAM" id="MobiDB-lite"/>
    </source>
</evidence>
<dbReference type="AlphaFoldDB" id="A0AAD1Y6A1"/>
<feature type="compositionally biased region" description="Basic and acidic residues" evidence="1">
    <location>
        <begin position="49"/>
        <end position="60"/>
    </location>
</feature>
<feature type="region of interest" description="Disordered" evidence="1">
    <location>
        <begin position="39"/>
        <end position="73"/>
    </location>
</feature>
<reference evidence="2" key="1">
    <citation type="submission" date="2023-07" db="EMBL/GenBank/DDBJ databases">
        <authorList>
            <consortium name="AG Swart"/>
            <person name="Singh M."/>
            <person name="Singh A."/>
            <person name="Seah K."/>
            <person name="Emmerich C."/>
        </authorList>
    </citation>
    <scope>NUCLEOTIDE SEQUENCE</scope>
    <source>
        <strain evidence="2">DP1</strain>
    </source>
</reference>
<keyword evidence="3" id="KW-1185">Reference proteome</keyword>